<protein>
    <recommendedName>
        <fullName evidence="4">Integral membrane protein</fullName>
    </recommendedName>
</protein>
<accession>A0AA48L988</accession>
<organism evidence="2 3">
    <name type="scientific">Cutaneotrichosporon cavernicola</name>
    <dbReference type="NCBI Taxonomy" id="279322"/>
    <lineage>
        <taxon>Eukaryota</taxon>
        <taxon>Fungi</taxon>
        <taxon>Dikarya</taxon>
        <taxon>Basidiomycota</taxon>
        <taxon>Agaricomycotina</taxon>
        <taxon>Tremellomycetes</taxon>
        <taxon>Trichosporonales</taxon>
        <taxon>Trichosporonaceae</taxon>
        <taxon>Cutaneotrichosporon</taxon>
    </lineage>
</organism>
<dbReference type="EMBL" id="AP028217">
    <property type="protein sequence ID" value="BEI94252.1"/>
    <property type="molecule type" value="Genomic_DNA"/>
</dbReference>
<dbReference type="AlphaFoldDB" id="A0AA48L988"/>
<feature type="compositionally biased region" description="Polar residues" evidence="1">
    <location>
        <begin position="60"/>
        <end position="71"/>
    </location>
</feature>
<dbReference type="Proteomes" id="UP001233271">
    <property type="component" value="Chromosome 6"/>
</dbReference>
<proteinExistence type="predicted"/>
<sequence>MRTDPLEGLINDVDDLDIEPPPAYIAALPQPTVSAGAVSPAPDAGSPPATSPPLLPAQTSPTLASPALSVSPTSPATSLISTLIPGTGTFAGISTLFNSHPELPRPFELVIDRPVPVPSVRLDDPADIVYRCPGLDNARPYPLSWYHLRGGNDDFLMCSKCHQDFVADTPYASDFVELKEHRDGMCSYAIPKAAYKLLPEAKRTRDGTALKAWAKDREEKRQCVPGDTFTPTDSIQWFAPKNNAINNVVICGECMDDIVSVTPFMDKFDAREMSGNVSWHCDGVHESLRNNLLRAGTIGPAAWDDFCTNMNRLQTQPFCDGKVVESTSRKWYTTSRPIHGFVCCERCYLDMVKASPFASDFVPYDQPPARDSLWGCDFSSPRMRYAFEVAIDHGSFDIWWMAMDAVVRKMLDRDERPDFVMDMWGLANVQTFTSWGEGCNSDFSLCGECYPAFVTPLRLEKFFRPRARGTGHRCSFCDGPSSAVRFPIYLMKLAQALDWGVWTPFYEVAFWLGYAPPCPRRNLVDPPGRRWWGWRPNLQICEECYWTFARDTWAEDHFDYKGVVTGDQKNICTLYSPLMRDKYRDACERQDVSELLAFGEERGHAYVRFYLPMQELLKQIGGGAYGLGAGPFGTVGSQIGGMGPGPMSPSLMGPVSPAVSNGYTYGTWGSGTGMPSVAAKVIYYEQEWERFE</sequence>
<evidence type="ECO:0000313" key="3">
    <source>
        <dbReference type="Proteomes" id="UP001233271"/>
    </source>
</evidence>
<evidence type="ECO:0000313" key="2">
    <source>
        <dbReference type="EMBL" id="BEI94252.1"/>
    </source>
</evidence>
<gene>
    <name evidence="2" type="ORF">CcaverHIS019_0607110</name>
</gene>
<name>A0AA48L988_9TREE</name>
<dbReference type="RefSeq" id="XP_060459517.1">
    <property type="nucleotide sequence ID" value="XM_060603198.1"/>
</dbReference>
<evidence type="ECO:0008006" key="4">
    <source>
        <dbReference type="Google" id="ProtNLM"/>
    </source>
</evidence>
<feature type="region of interest" description="Disordered" evidence="1">
    <location>
        <begin position="34"/>
        <end position="71"/>
    </location>
</feature>
<reference evidence="2" key="1">
    <citation type="journal article" date="2023" name="BMC Genomics">
        <title>Chromosome-level genome assemblies of Cutaneotrichosporon spp. (Trichosporonales, Basidiomycota) reveal imbalanced evolution between nucleotide sequences and chromosome synteny.</title>
        <authorList>
            <person name="Kobayashi Y."/>
            <person name="Kayamori A."/>
            <person name="Aoki K."/>
            <person name="Shiwa Y."/>
            <person name="Matsutani M."/>
            <person name="Fujita N."/>
            <person name="Sugita T."/>
            <person name="Iwasaki W."/>
            <person name="Tanaka N."/>
            <person name="Takashima M."/>
        </authorList>
    </citation>
    <scope>NUCLEOTIDE SEQUENCE</scope>
    <source>
        <strain evidence="2">HIS019</strain>
    </source>
</reference>
<dbReference type="GeneID" id="85498122"/>
<evidence type="ECO:0000256" key="1">
    <source>
        <dbReference type="SAM" id="MobiDB-lite"/>
    </source>
</evidence>
<dbReference type="KEGG" id="ccac:CcaHIS019_0607110"/>
<keyword evidence="3" id="KW-1185">Reference proteome</keyword>